<evidence type="ECO:0000313" key="2">
    <source>
        <dbReference type="EMBL" id="MFC3293684.1"/>
    </source>
</evidence>
<feature type="transmembrane region" description="Helical" evidence="1">
    <location>
        <begin position="128"/>
        <end position="147"/>
    </location>
</feature>
<dbReference type="RefSeq" id="WP_156817413.1">
    <property type="nucleotide sequence ID" value="NZ_BMXD01000001.1"/>
</dbReference>
<proteinExistence type="predicted"/>
<evidence type="ECO:0008006" key="4">
    <source>
        <dbReference type="Google" id="ProtNLM"/>
    </source>
</evidence>
<gene>
    <name evidence="2" type="ORF">ACFOEI_16670</name>
</gene>
<name>A0ABV7M4V3_9GAMM</name>
<keyword evidence="3" id="KW-1185">Reference proteome</keyword>
<comment type="caution">
    <text evidence="2">The sequence shown here is derived from an EMBL/GenBank/DDBJ whole genome shotgun (WGS) entry which is preliminary data.</text>
</comment>
<reference evidence="3" key="1">
    <citation type="journal article" date="2019" name="Int. J. Syst. Evol. Microbiol.">
        <title>The Global Catalogue of Microorganisms (GCM) 10K type strain sequencing project: providing services to taxonomists for standard genome sequencing and annotation.</title>
        <authorList>
            <consortium name="The Broad Institute Genomics Platform"/>
            <consortium name="The Broad Institute Genome Sequencing Center for Infectious Disease"/>
            <person name="Wu L."/>
            <person name="Ma J."/>
        </authorList>
    </citation>
    <scope>NUCLEOTIDE SEQUENCE [LARGE SCALE GENOMIC DNA]</scope>
    <source>
        <strain evidence="3">KCTC 12847</strain>
    </source>
</reference>
<feature type="transmembrane region" description="Helical" evidence="1">
    <location>
        <begin position="197"/>
        <end position="217"/>
    </location>
</feature>
<organism evidence="2 3">
    <name type="scientific">Modicisalibacter luteus</name>
    <dbReference type="NCBI Taxonomy" id="453962"/>
    <lineage>
        <taxon>Bacteria</taxon>
        <taxon>Pseudomonadati</taxon>
        <taxon>Pseudomonadota</taxon>
        <taxon>Gammaproteobacteria</taxon>
        <taxon>Oceanospirillales</taxon>
        <taxon>Halomonadaceae</taxon>
        <taxon>Modicisalibacter</taxon>
    </lineage>
</organism>
<evidence type="ECO:0000256" key="1">
    <source>
        <dbReference type="SAM" id="Phobius"/>
    </source>
</evidence>
<protein>
    <recommendedName>
        <fullName evidence="4">O-antigen ligase domain-containing protein</fullName>
    </recommendedName>
</protein>
<feature type="transmembrane region" description="Helical" evidence="1">
    <location>
        <begin position="20"/>
        <end position="41"/>
    </location>
</feature>
<dbReference type="Proteomes" id="UP001595640">
    <property type="component" value="Unassembled WGS sequence"/>
</dbReference>
<feature type="transmembrane region" description="Helical" evidence="1">
    <location>
        <begin position="159"/>
        <end position="185"/>
    </location>
</feature>
<evidence type="ECO:0000313" key="3">
    <source>
        <dbReference type="Proteomes" id="UP001595640"/>
    </source>
</evidence>
<keyword evidence="1" id="KW-0472">Membrane</keyword>
<dbReference type="EMBL" id="JBHRUH010000031">
    <property type="protein sequence ID" value="MFC3293684.1"/>
    <property type="molecule type" value="Genomic_DNA"/>
</dbReference>
<feature type="transmembrane region" description="Helical" evidence="1">
    <location>
        <begin position="284"/>
        <end position="302"/>
    </location>
</feature>
<keyword evidence="1" id="KW-0812">Transmembrane</keyword>
<sequence>MLAFFVLSFRGICRVCRKNIGACLLLFLGLLIVTFHVFYSVTLGNDLFLIIRFALIASLLLICYFVIPHTNYINLFLFFLTLQAVFLIAFEIYMVWNYFSQDYSEVRNFFRVNEWGDVYTFNGYFWKIQLKGNALIPFALFVSLIYFQGKKRFAYSVLFILAIIVAGNFAFVLGTALFLVLFYFLKNRLTLIDLTNKMTLMSILFLVFLIPVSSYLAEVVQIKSSHSNPVRIDQAVVLMENVGQQPFLGMGFGNLVNKATEFRDYSGSIYYELQALYFINQMGILFFSFFAVLHAAFTLLFIRYKLLIASYLSYILYSLFNPYLLDTNHIVVIVVLVSLKKVMDDGRSLLNTSVLQPKYIRVEPSSRPALIADKASDSL</sequence>
<feature type="transmembrane region" description="Helical" evidence="1">
    <location>
        <begin position="47"/>
        <end position="67"/>
    </location>
</feature>
<keyword evidence="1" id="KW-1133">Transmembrane helix</keyword>
<feature type="transmembrane region" description="Helical" evidence="1">
    <location>
        <begin position="74"/>
        <end position="96"/>
    </location>
</feature>
<feature type="transmembrane region" description="Helical" evidence="1">
    <location>
        <begin position="314"/>
        <end position="339"/>
    </location>
</feature>
<accession>A0ABV7M4V3</accession>